<sequence>MACLMNPLCWGVVDLRAENVSPCPNHPRAKEFLSDTDVQRLQQIIIEIVNNKESQLNPSALALLEALQFRTFSLKKLIKEKRARGIWYLFLARY</sequence>
<proteinExistence type="predicted"/>
<dbReference type="OrthoDB" id="2379882at2759"/>
<dbReference type="Proteomes" id="UP000265703">
    <property type="component" value="Unassembled WGS sequence"/>
</dbReference>
<evidence type="ECO:0000313" key="2">
    <source>
        <dbReference type="Proteomes" id="UP000265703"/>
    </source>
</evidence>
<name>A0A397TDI0_9GLOM</name>
<evidence type="ECO:0000313" key="1">
    <source>
        <dbReference type="EMBL" id="RIA93041.1"/>
    </source>
</evidence>
<dbReference type="EMBL" id="QKYT01000113">
    <property type="protein sequence ID" value="RIA93041.1"/>
    <property type="molecule type" value="Genomic_DNA"/>
</dbReference>
<keyword evidence="2" id="KW-1185">Reference proteome</keyword>
<gene>
    <name evidence="1" type="ORF">C1645_37637</name>
</gene>
<comment type="caution">
    <text evidence="1">The sequence shown here is derived from an EMBL/GenBank/DDBJ whole genome shotgun (WGS) entry which is preliminary data.</text>
</comment>
<protein>
    <submittedName>
        <fullName evidence="1">Uncharacterized protein</fullName>
    </submittedName>
</protein>
<organism evidence="1 2">
    <name type="scientific">Glomus cerebriforme</name>
    <dbReference type="NCBI Taxonomy" id="658196"/>
    <lineage>
        <taxon>Eukaryota</taxon>
        <taxon>Fungi</taxon>
        <taxon>Fungi incertae sedis</taxon>
        <taxon>Mucoromycota</taxon>
        <taxon>Glomeromycotina</taxon>
        <taxon>Glomeromycetes</taxon>
        <taxon>Glomerales</taxon>
        <taxon>Glomeraceae</taxon>
        <taxon>Glomus</taxon>
    </lineage>
</organism>
<dbReference type="AlphaFoldDB" id="A0A397TDI0"/>
<reference evidence="1 2" key="1">
    <citation type="submission" date="2018-06" db="EMBL/GenBank/DDBJ databases">
        <title>Comparative genomics reveals the genomic features of Rhizophagus irregularis, R. cerebriforme, R. diaphanum and Gigaspora rosea, and their symbiotic lifestyle signature.</title>
        <authorList>
            <person name="Morin E."/>
            <person name="San Clemente H."/>
            <person name="Chen E.C.H."/>
            <person name="De La Providencia I."/>
            <person name="Hainaut M."/>
            <person name="Kuo A."/>
            <person name="Kohler A."/>
            <person name="Murat C."/>
            <person name="Tang N."/>
            <person name="Roy S."/>
            <person name="Loubradou J."/>
            <person name="Henrissat B."/>
            <person name="Grigoriev I.V."/>
            <person name="Corradi N."/>
            <person name="Roux C."/>
            <person name="Martin F.M."/>
        </authorList>
    </citation>
    <scope>NUCLEOTIDE SEQUENCE [LARGE SCALE GENOMIC DNA]</scope>
    <source>
        <strain evidence="1 2">DAOM 227022</strain>
    </source>
</reference>
<accession>A0A397TDI0</accession>